<keyword evidence="3" id="KW-0539">Nucleus</keyword>
<dbReference type="InterPro" id="IPR009057">
    <property type="entry name" value="Homeodomain-like_sf"/>
</dbReference>
<keyword evidence="7" id="KW-1185">Reference proteome</keyword>
<dbReference type="InterPro" id="IPR006447">
    <property type="entry name" value="Myb_dom_plants"/>
</dbReference>
<organism evidence="7">
    <name type="scientific">Chlorella variabilis</name>
    <name type="common">Green alga</name>
    <dbReference type="NCBI Taxonomy" id="554065"/>
    <lineage>
        <taxon>Eukaryota</taxon>
        <taxon>Viridiplantae</taxon>
        <taxon>Chlorophyta</taxon>
        <taxon>core chlorophytes</taxon>
        <taxon>Trebouxiophyceae</taxon>
        <taxon>Chlorellales</taxon>
        <taxon>Chlorellaceae</taxon>
        <taxon>Chlorella clade</taxon>
        <taxon>Chlorella</taxon>
    </lineage>
</organism>
<dbReference type="SUPFAM" id="SSF46689">
    <property type="entry name" value="Homeodomain-like"/>
    <property type="match status" value="1"/>
</dbReference>
<keyword evidence="2" id="KW-0804">Transcription</keyword>
<keyword evidence="1" id="KW-0805">Transcription regulation</keyword>
<dbReference type="KEGG" id="cvr:CHLNCDRAFT_145560"/>
<reference evidence="6 7" key="1">
    <citation type="journal article" date="2010" name="Plant Cell">
        <title>The Chlorella variabilis NC64A genome reveals adaptation to photosymbiosis, coevolution with viruses, and cryptic sex.</title>
        <authorList>
            <person name="Blanc G."/>
            <person name="Duncan G."/>
            <person name="Agarkova I."/>
            <person name="Borodovsky M."/>
            <person name="Gurnon J."/>
            <person name="Kuo A."/>
            <person name="Lindquist E."/>
            <person name="Lucas S."/>
            <person name="Pangilinan J."/>
            <person name="Polle J."/>
            <person name="Salamov A."/>
            <person name="Terry A."/>
            <person name="Yamada T."/>
            <person name="Dunigan D.D."/>
            <person name="Grigoriev I.V."/>
            <person name="Claverie J.M."/>
            <person name="Van Etten J.L."/>
        </authorList>
    </citation>
    <scope>NUCLEOTIDE SEQUENCE [LARGE SCALE GENOMIC DNA]</scope>
    <source>
        <strain evidence="6 7">NC64A</strain>
    </source>
</reference>
<dbReference type="InParanoid" id="E1ZDR5"/>
<dbReference type="EMBL" id="GL433843">
    <property type="protein sequence ID" value="EFN56069.1"/>
    <property type="molecule type" value="Genomic_DNA"/>
</dbReference>
<dbReference type="InterPro" id="IPR025756">
    <property type="entry name" value="Myb_CC_LHEQLE"/>
</dbReference>
<evidence type="ECO:0000256" key="2">
    <source>
        <dbReference type="ARBA" id="ARBA00023163"/>
    </source>
</evidence>
<feature type="region of interest" description="Disordered" evidence="4">
    <location>
        <begin position="320"/>
        <end position="365"/>
    </location>
</feature>
<name>E1ZDR5_CHLVA</name>
<dbReference type="FunFam" id="1.10.10.60:FF:000007">
    <property type="entry name" value="Two-component response regulator"/>
    <property type="match status" value="1"/>
</dbReference>
<feature type="region of interest" description="Disordered" evidence="4">
    <location>
        <begin position="205"/>
        <end position="247"/>
    </location>
</feature>
<feature type="compositionally biased region" description="Basic and acidic residues" evidence="4">
    <location>
        <begin position="104"/>
        <end position="114"/>
    </location>
</feature>
<feature type="domain" description="MYB-CC type transcription factor LHEQLE-containing" evidence="5">
    <location>
        <begin position="276"/>
        <end position="316"/>
    </location>
</feature>
<dbReference type="OrthoDB" id="515935at2759"/>
<dbReference type="GeneID" id="17355425"/>
<dbReference type="AlphaFoldDB" id="E1ZDR5"/>
<dbReference type="InterPro" id="IPR046955">
    <property type="entry name" value="PHR1-like"/>
</dbReference>
<accession>E1ZDR5</accession>
<dbReference type="GO" id="GO:0003700">
    <property type="term" value="F:DNA-binding transcription factor activity"/>
    <property type="evidence" value="ECO:0007669"/>
    <property type="project" value="InterPro"/>
</dbReference>
<dbReference type="PANTHER" id="PTHR31499">
    <property type="entry name" value="MYB FAMILY TRANSCRIPTION FACTOR PHL11"/>
    <property type="match status" value="1"/>
</dbReference>
<feature type="compositionally biased region" description="Low complexity" evidence="4">
    <location>
        <begin position="324"/>
        <end position="343"/>
    </location>
</feature>
<dbReference type="Gene3D" id="1.10.10.60">
    <property type="entry name" value="Homeodomain-like"/>
    <property type="match status" value="1"/>
</dbReference>
<evidence type="ECO:0000256" key="3">
    <source>
        <dbReference type="ARBA" id="ARBA00023242"/>
    </source>
</evidence>
<feature type="region of interest" description="Disordered" evidence="4">
    <location>
        <begin position="69"/>
        <end position="153"/>
    </location>
</feature>
<dbReference type="Pfam" id="PF14379">
    <property type="entry name" value="Myb_CC_LHEQLE"/>
    <property type="match status" value="1"/>
</dbReference>
<sequence length="529" mass="54688">MQHKQQQEGSSPQKRTRLRWSPALHAQFVAVVQQLGGAFQATPKRIQLAMNVPGLTLFHVKSHLQKYREVTQGGRPAGNASKKRSGGGDAGEAAAVRSEQAAAPEHEHEHEHEQQQQQRDLSAWDLCGAEDDGQCSPSDPFGDALLPPGWGTQPAPVVDAELAASLAPAGSLNNQQAAGTELTQQPPAAAEPRCAVCERAAQHQQLPRALPHHAAPQPATAKPDRSASQLAAPQRSEASGSQVAASEGADPAAAAAAGVAPAASAPATSRLSILESALRVQMEMQRQLCCSMEAQRGLQMQLEAHGQYIAGLLRCQARPPGHPTAAAGQATGSAKAGSRASSKLQLGVAGGGGGPPRGPPPAGLHASLQQHVFQRAELQPQPAQQQQALQAQQAQLAQHPCGACTLLLRSDPPARSAAAPAALEPAAPLSSGQPRPEPSCAGSRCSCDTSVVVACQQGGSWDAPRRQQQQVGSEPPAGGEDAFHEAAALPNAGSLDDSLYPADVWDSLLIDSGVLSRLLEGDSDGGLLC</sequence>
<feature type="compositionally biased region" description="Low complexity" evidence="4">
    <location>
        <begin position="91"/>
        <end position="103"/>
    </location>
</feature>
<evidence type="ECO:0000256" key="4">
    <source>
        <dbReference type="SAM" id="MobiDB-lite"/>
    </source>
</evidence>
<evidence type="ECO:0000259" key="5">
    <source>
        <dbReference type="Pfam" id="PF14379"/>
    </source>
</evidence>
<dbReference type="GO" id="GO:0003677">
    <property type="term" value="F:DNA binding"/>
    <property type="evidence" value="ECO:0007669"/>
    <property type="project" value="InterPro"/>
</dbReference>
<evidence type="ECO:0000313" key="7">
    <source>
        <dbReference type="Proteomes" id="UP000008141"/>
    </source>
</evidence>
<gene>
    <name evidence="6" type="ORF">CHLNCDRAFT_145560</name>
</gene>
<dbReference type="STRING" id="554065.E1ZDR5"/>
<dbReference type="NCBIfam" id="TIGR01557">
    <property type="entry name" value="myb_SHAQKYF"/>
    <property type="match status" value="1"/>
</dbReference>
<evidence type="ECO:0000256" key="1">
    <source>
        <dbReference type="ARBA" id="ARBA00023015"/>
    </source>
</evidence>
<feature type="compositionally biased region" description="Low complexity" evidence="4">
    <location>
        <begin position="415"/>
        <end position="431"/>
    </location>
</feature>
<protein>
    <recommendedName>
        <fullName evidence="5">MYB-CC type transcription factor LHEQLE-containing domain-containing protein</fullName>
    </recommendedName>
</protein>
<dbReference type="PANTHER" id="PTHR31499:SF80">
    <property type="entry name" value="HTH MYB-TYPE DOMAIN-CONTAINING PROTEIN"/>
    <property type="match status" value="1"/>
</dbReference>
<feature type="region of interest" description="Disordered" evidence="4">
    <location>
        <begin position="415"/>
        <end position="441"/>
    </location>
</feature>
<feature type="compositionally biased region" description="Polar residues" evidence="4">
    <location>
        <begin position="226"/>
        <end position="242"/>
    </location>
</feature>
<dbReference type="Proteomes" id="UP000008141">
    <property type="component" value="Unassembled WGS sequence"/>
</dbReference>
<evidence type="ECO:0000313" key="6">
    <source>
        <dbReference type="EMBL" id="EFN56069.1"/>
    </source>
</evidence>
<proteinExistence type="predicted"/>
<dbReference type="RefSeq" id="XP_005848171.1">
    <property type="nucleotide sequence ID" value="XM_005848109.1"/>
</dbReference>
<feature type="region of interest" description="Disordered" evidence="4">
    <location>
        <begin position="459"/>
        <end position="481"/>
    </location>
</feature>